<dbReference type="RefSeq" id="WP_172247391.1">
    <property type="nucleotide sequence ID" value="NZ_BMDD01000002.1"/>
</dbReference>
<protein>
    <recommendedName>
        <fullName evidence="3">Cyclic lactone autoinducer peptide</fullName>
    </recommendedName>
</protein>
<name>A0ABQ1ZUY6_9BACL</name>
<sequence length="50" mass="5561">MKENLIKTLVKFGELSVGACCLMGVYEPEVPFELQAKANENSVEDINKKC</sequence>
<proteinExistence type="predicted"/>
<organism evidence="1 2">
    <name type="scientific">Saccharibacillus endophyticus</name>
    <dbReference type="NCBI Taxonomy" id="2060666"/>
    <lineage>
        <taxon>Bacteria</taxon>
        <taxon>Bacillati</taxon>
        <taxon>Bacillota</taxon>
        <taxon>Bacilli</taxon>
        <taxon>Bacillales</taxon>
        <taxon>Paenibacillaceae</taxon>
        <taxon>Saccharibacillus</taxon>
    </lineage>
</organism>
<comment type="caution">
    <text evidence="1">The sequence shown here is derived from an EMBL/GenBank/DDBJ whole genome shotgun (WGS) entry which is preliminary data.</text>
</comment>
<dbReference type="Proteomes" id="UP000605427">
    <property type="component" value="Unassembled WGS sequence"/>
</dbReference>
<dbReference type="EMBL" id="BMDD01000002">
    <property type="protein sequence ID" value="GGH78020.1"/>
    <property type="molecule type" value="Genomic_DNA"/>
</dbReference>
<gene>
    <name evidence="1" type="ORF">GCM10007362_22650</name>
</gene>
<dbReference type="InterPro" id="IPR009229">
    <property type="entry name" value="AgrD"/>
</dbReference>
<evidence type="ECO:0000313" key="2">
    <source>
        <dbReference type="Proteomes" id="UP000605427"/>
    </source>
</evidence>
<accession>A0ABQ1ZUY6</accession>
<keyword evidence="2" id="KW-1185">Reference proteome</keyword>
<dbReference type="NCBIfam" id="TIGR04223">
    <property type="entry name" value="quorum_AgrD"/>
    <property type="match status" value="1"/>
</dbReference>
<reference evidence="2" key="1">
    <citation type="journal article" date="2019" name="Int. J. Syst. Evol. Microbiol.">
        <title>The Global Catalogue of Microorganisms (GCM) 10K type strain sequencing project: providing services to taxonomists for standard genome sequencing and annotation.</title>
        <authorList>
            <consortium name="The Broad Institute Genomics Platform"/>
            <consortium name="The Broad Institute Genome Sequencing Center for Infectious Disease"/>
            <person name="Wu L."/>
            <person name="Ma J."/>
        </authorList>
    </citation>
    <scope>NUCLEOTIDE SEQUENCE [LARGE SCALE GENOMIC DNA]</scope>
    <source>
        <strain evidence="2">CCM 8702</strain>
    </source>
</reference>
<evidence type="ECO:0008006" key="3">
    <source>
        <dbReference type="Google" id="ProtNLM"/>
    </source>
</evidence>
<evidence type="ECO:0000313" key="1">
    <source>
        <dbReference type="EMBL" id="GGH78020.1"/>
    </source>
</evidence>